<sequence length="120" mass="12390">MAGRGSKRAAPTEETSPEKPVDPLKAAAATLLCLALFWLAFRLTRRLVDLAIAGGYAEERRRLAEEEAAQAEAGAVPQASAIRATPASFAANRDQSSAAAIGAHNASTSSIRSVQGASAK</sequence>
<dbReference type="AlphaFoldDB" id="A0AAE8HPT1"/>
<keyword evidence="4" id="KW-1185">Reference proteome</keyword>
<dbReference type="Proteomes" id="UP000199140">
    <property type="component" value="Unassembled WGS sequence"/>
</dbReference>
<feature type="region of interest" description="Disordered" evidence="1">
    <location>
        <begin position="1"/>
        <end position="22"/>
    </location>
</feature>
<dbReference type="EMBL" id="FOPK01000005">
    <property type="protein sequence ID" value="SFG58685.1"/>
    <property type="molecule type" value="Genomic_DNA"/>
</dbReference>
<evidence type="ECO:0000313" key="3">
    <source>
        <dbReference type="EMBL" id="SFG58685.1"/>
    </source>
</evidence>
<feature type="compositionally biased region" description="Polar residues" evidence="1">
    <location>
        <begin position="105"/>
        <end position="120"/>
    </location>
</feature>
<organism evidence="3 5">
    <name type="scientific">Methylobacterium phyllosphaerae</name>
    <dbReference type="NCBI Taxonomy" id="418223"/>
    <lineage>
        <taxon>Bacteria</taxon>
        <taxon>Pseudomonadati</taxon>
        <taxon>Pseudomonadota</taxon>
        <taxon>Alphaproteobacteria</taxon>
        <taxon>Hyphomicrobiales</taxon>
        <taxon>Methylobacteriaceae</taxon>
        <taxon>Methylobacterium</taxon>
    </lineage>
</organism>
<feature type="region of interest" description="Disordered" evidence="1">
    <location>
        <begin position="94"/>
        <end position="120"/>
    </location>
</feature>
<evidence type="ECO:0000256" key="1">
    <source>
        <dbReference type="SAM" id="MobiDB-lite"/>
    </source>
</evidence>
<name>A0AAE8HPT1_9HYPH</name>
<dbReference type="EMBL" id="CP015367">
    <property type="protein sequence ID" value="APT33375.1"/>
    <property type="molecule type" value="Genomic_DNA"/>
</dbReference>
<evidence type="ECO:0000313" key="4">
    <source>
        <dbReference type="Proteomes" id="UP000185487"/>
    </source>
</evidence>
<protein>
    <submittedName>
        <fullName evidence="3">Uncharacterized protein</fullName>
    </submittedName>
</protein>
<reference evidence="2 4" key="1">
    <citation type="submission" date="2016-04" db="EMBL/GenBank/DDBJ databases">
        <title>Complete genome sequencing and analysis of CBMB27, Methylobacterium phyllosphaerae isolated from leaf tissues of rice (Oryza sativa L.).</title>
        <authorList>
            <person name="Lee Y."/>
            <person name="Hwangbo K."/>
            <person name="Chung H."/>
            <person name="Yoo J."/>
            <person name="Kim K.Y."/>
            <person name="Sa T.M."/>
            <person name="Um Y."/>
            <person name="Madhaiyan M."/>
        </authorList>
    </citation>
    <scope>NUCLEOTIDE SEQUENCE [LARGE SCALE GENOMIC DNA]</scope>
    <source>
        <strain evidence="2 4">CBMB27</strain>
    </source>
</reference>
<evidence type="ECO:0000313" key="5">
    <source>
        <dbReference type="Proteomes" id="UP000199140"/>
    </source>
</evidence>
<proteinExistence type="predicted"/>
<reference evidence="3 5" key="2">
    <citation type="submission" date="2016-10" db="EMBL/GenBank/DDBJ databases">
        <authorList>
            <person name="Varghese N."/>
            <person name="Submissions S."/>
        </authorList>
    </citation>
    <scope>NUCLEOTIDE SEQUENCE [LARGE SCALE GENOMIC DNA]</scope>
    <source>
        <strain evidence="3 5">CBMB27</strain>
    </source>
</reference>
<dbReference type="KEGG" id="mphy:MCBMB27_04084"/>
<accession>A0AAE8HPT1</accession>
<dbReference type="Proteomes" id="UP000185487">
    <property type="component" value="Chromosome"/>
</dbReference>
<gene>
    <name evidence="2" type="ORF">MCBMB27_04084</name>
    <name evidence="3" type="ORF">SAMN05192567_105118</name>
</gene>
<evidence type="ECO:0000313" key="2">
    <source>
        <dbReference type="EMBL" id="APT33375.1"/>
    </source>
</evidence>